<evidence type="ECO:0000313" key="4">
    <source>
        <dbReference type="EMBL" id="MBB5624047.1"/>
    </source>
</evidence>
<accession>A0A7W8YYL4</accession>
<dbReference type="Proteomes" id="UP000537718">
    <property type="component" value="Unassembled WGS sequence"/>
</dbReference>
<proteinExistence type="predicted"/>
<reference evidence="4 5" key="1">
    <citation type="submission" date="2020-08" db="EMBL/GenBank/DDBJ databases">
        <title>Genomic Encyclopedia of Type Strains, Phase IV (KMG-V): Genome sequencing to study the core and pangenomes of soil and plant-associated prokaryotes.</title>
        <authorList>
            <person name="Whitman W."/>
        </authorList>
    </citation>
    <scope>NUCLEOTIDE SEQUENCE [LARGE SCALE GENOMIC DNA]</scope>
    <source>
        <strain evidence="4 5">MP7CTX6</strain>
    </source>
</reference>
<dbReference type="RefSeq" id="WP_183870105.1">
    <property type="nucleotide sequence ID" value="NZ_JACHCF010000017.1"/>
</dbReference>
<dbReference type="PROSITE" id="PS51186">
    <property type="entry name" value="GNAT"/>
    <property type="match status" value="1"/>
</dbReference>
<sequence length="153" mass="17350">MEQIIIRKATLSDLDILLQFEQGVVKAERPFNPVLKESGVHYYNINELITADHIELLVAQSGTEIIGCGYARIESAKPYLKYDRYAYLGFMYVVPAHRGKGVNKLILQELTAWAKGKGITELRLEVFSDNAIAIKAYEKAGFGKLYIHMRNEI</sequence>
<dbReference type="InterPro" id="IPR050680">
    <property type="entry name" value="YpeA/RimI_acetyltransf"/>
</dbReference>
<dbReference type="Gene3D" id="3.40.630.30">
    <property type="match status" value="1"/>
</dbReference>
<name>A0A7W8YYL4_9SPHI</name>
<gene>
    <name evidence="4" type="ORF">HDE69_005144</name>
</gene>
<dbReference type="GO" id="GO:0016747">
    <property type="term" value="F:acyltransferase activity, transferring groups other than amino-acyl groups"/>
    <property type="evidence" value="ECO:0007669"/>
    <property type="project" value="InterPro"/>
</dbReference>
<keyword evidence="1 4" id="KW-0808">Transferase</keyword>
<comment type="caution">
    <text evidence="4">The sequence shown here is derived from an EMBL/GenBank/DDBJ whole genome shotgun (WGS) entry which is preliminary data.</text>
</comment>
<dbReference type="Pfam" id="PF00583">
    <property type="entry name" value="Acetyltransf_1"/>
    <property type="match status" value="1"/>
</dbReference>
<feature type="domain" description="N-acetyltransferase" evidence="3">
    <location>
        <begin position="4"/>
        <end position="153"/>
    </location>
</feature>
<keyword evidence="2" id="KW-0012">Acyltransferase</keyword>
<evidence type="ECO:0000259" key="3">
    <source>
        <dbReference type="PROSITE" id="PS51186"/>
    </source>
</evidence>
<dbReference type="SUPFAM" id="SSF55729">
    <property type="entry name" value="Acyl-CoA N-acyltransferases (Nat)"/>
    <property type="match status" value="1"/>
</dbReference>
<protein>
    <submittedName>
        <fullName evidence="4">RimJ/RimL family protein N-acetyltransferase</fullName>
    </submittedName>
</protein>
<evidence type="ECO:0000256" key="2">
    <source>
        <dbReference type="ARBA" id="ARBA00023315"/>
    </source>
</evidence>
<dbReference type="InterPro" id="IPR016181">
    <property type="entry name" value="Acyl_CoA_acyltransferase"/>
</dbReference>
<dbReference type="EMBL" id="JACHCF010000017">
    <property type="protein sequence ID" value="MBB5624047.1"/>
    <property type="molecule type" value="Genomic_DNA"/>
</dbReference>
<evidence type="ECO:0000313" key="5">
    <source>
        <dbReference type="Proteomes" id="UP000537718"/>
    </source>
</evidence>
<evidence type="ECO:0000256" key="1">
    <source>
        <dbReference type="ARBA" id="ARBA00022679"/>
    </source>
</evidence>
<dbReference type="InterPro" id="IPR000182">
    <property type="entry name" value="GNAT_dom"/>
</dbReference>
<dbReference type="PANTHER" id="PTHR43420">
    <property type="entry name" value="ACETYLTRANSFERASE"/>
    <property type="match status" value="1"/>
</dbReference>
<dbReference type="CDD" id="cd04301">
    <property type="entry name" value="NAT_SF"/>
    <property type="match status" value="1"/>
</dbReference>
<organism evidence="4 5">
    <name type="scientific">Pedobacter cryoconitis</name>
    <dbReference type="NCBI Taxonomy" id="188932"/>
    <lineage>
        <taxon>Bacteria</taxon>
        <taxon>Pseudomonadati</taxon>
        <taxon>Bacteroidota</taxon>
        <taxon>Sphingobacteriia</taxon>
        <taxon>Sphingobacteriales</taxon>
        <taxon>Sphingobacteriaceae</taxon>
        <taxon>Pedobacter</taxon>
    </lineage>
</organism>
<dbReference type="AlphaFoldDB" id="A0A7W8YYL4"/>